<sequence>KMENDQPKPLDENSRKRSLSDVGININTNKETPKRAFRIYWANDNHMYWTLLLDSTNTVGDVSEGLKDKVPSSGVQCYLYKRTKANFGRWKDRRLSNEDYVWDIVDRRRKNHKSDPIFVLKRKKSTFSISQKKSPQIESDTSPLSSSGEILNPNNNTYGHHRSTSGGNPYISQPPSIPPPPPPPRDYLNNINNNNNNNNSNNNINNNNNNNNNTNNTLNSNNLLNNNSFISPMSSSLVSLSLSSSSSSHSPLSSSIPSTPNNITPINTSPVIPQRNSRSLKSTMEMEPPPTHLATTTTTTTTTTTITTDSSPNKSGRPLSGSFVPGSIANGSRSSNPDLIGFKPVSNSHPVEQQSEQQKSPSAETATQNQHPSQQPIQVSPLLPSLQQPQSTQQHPQQYAQQHQQQQQQQYSQQPQIYHPATQQQPPQPPTTNKPLSGSTGMSRSSSPSPFAKKNNGSLLERKNRLSVQPKDIMRLMRFYFGDSLDGTFFTIAVQNDTNAKDVCLSVEQKLLLPSHTTFVSLVLPFQPNGSKIERVLGDEEIIIEVKDTWEDPSQTFFQVTHKQQAISNKRLSRQIPQIEPNVIPSEWRRSTDAVTLRASSDDMWKRKSIPIFLQVTGPPNSSGGHSPQRHLPNSPHNMSSSPHNNPPPFHSHQHPLDHQHQLVDDESSDDESDFDVSTLRGWVHWIPSADLEYIKRIGSGTYSKVYKGKYREKFVAIKTMRGSNMTTEQIESFKKECDILSTIQSPFLISFYGSCIEENQLSMVVEYCSKGTLHKVLNNNLLDFDWDKWFKWMIEVVEGVKYLHNMNPPMVHRDLKTLNILISSDWSAKLCDFGLTRTMTMTNVSTLGMLRGTMAYTAPEIYDGLLFNTKSDVYSLAVIMWEAVQRCITGTYLRPFHEHPISMDIQIIILTSKNKVRPKINEFCPEELKTLITRCWDENPDKRPNCEEILDTLLRFKAAHEENRDTWESIRTKTSKQTIKAISSGNIQSSSSSSSLSSTTTSSSNCNNNLNNNINNNTNISNTNGSNIINNTNNNINNNNNNFSNNINNNINSNNNQLLDSPILSPLNNNNVQTISSVKSDSAISSIVNVPAVLGRERKNSITIAETIVKTIQAPDGSALVTEVFDFEVPQSPPLEPVSNNIIIKPLDIIETNIDKSFIEINSNLNSLKIQDNNVNNNLGSENKFIDGENNNNNNSNNNNNQIISENTNEDIKSNNCINNCINTEPNDNNNSNCIKSIDPIILKCEDD</sequence>
<dbReference type="STRING" id="5786.F0ZJQ4"/>
<dbReference type="PROSITE" id="PS00107">
    <property type="entry name" value="PROTEIN_KINASE_ATP"/>
    <property type="match status" value="1"/>
</dbReference>
<dbReference type="PROSITE" id="PS50011">
    <property type="entry name" value="PROTEIN_KINASE_DOM"/>
    <property type="match status" value="1"/>
</dbReference>
<keyword evidence="1" id="KW-0723">Serine/threonine-protein kinase</keyword>
<dbReference type="KEGG" id="dpp:DICPUDRAFT_32789"/>
<dbReference type="OrthoDB" id="346907at2759"/>
<dbReference type="InterPro" id="IPR017441">
    <property type="entry name" value="Protein_kinase_ATP_BS"/>
</dbReference>
<dbReference type="SUPFAM" id="SSF56112">
    <property type="entry name" value="Protein kinase-like (PK-like)"/>
    <property type="match status" value="1"/>
</dbReference>
<dbReference type="GO" id="GO:0006935">
    <property type="term" value="P:chemotaxis"/>
    <property type="evidence" value="ECO:0007669"/>
    <property type="project" value="EnsemblProtists"/>
</dbReference>
<dbReference type="SMART" id="SM00220">
    <property type="entry name" value="S_TKc"/>
    <property type="match status" value="1"/>
</dbReference>
<evidence type="ECO:0000256" key="2">
    <source>
        <dbReference type="ARBA" id="ARBA00022679"/>
    </source>
</evidence>
<feature type="region of interest" description="Disordered" evidence="9">
    <location>
        <begin position="240"/>
        <end position="463"/>
    </location>
</feature>
<dbReference type="GO" id="GO:0005524">
    <property type="term" value="F:ATP binding"/>
    <property type="evidence" value="ECO:0007669"/>
    <property type="project" value="UniProtKB-UniRule"/>
</dbReference>
<keyword evidence="5 8" id="KW-0067">ATP-binding</keyword>
<dbReference type="RefSeq" id="XP_003287645.1">
    <property type="nucleotide sequence ID" value="XM_003287597.1"/>
</dbReference>
<dbReference type="Gene3D" id="3.10.20.90">
    <property type="entry name" value="Phosphatidylinositol 3-kinase Catalytic Subunit, Chain A, domain 1"/>
    <property type="match status" value="1"/>
</dbReference>
<dbReference type="GO" id="GO:0030666">
    <property type="term" value="C:endocytic vesicle membrane"/>
    <property type="evidence" value="ECO:0007669"/>
    <property type="project" value="EnsemblProtists"/>
</dbReference>
<evidence type="ECO:0000313" key="11">
    <source>
        <dbReference type="EMBL" id="EGC35808.1"/>
    </source>
</evidence>
<dbReference type="GO" id="GO:0005546">
    <property type="term" value="F:phosphatidylinositol-4,5-bisphosphate binding"/>
    <property type="evidence" value="ECO:0007669"/>
    <property type="project" value="EnsemblProtists"/>
</dbReference>
<feature type="compositionally biased region" description="Low complexity" evidence="9">
    <location>
        <begin position="240"/>
        <end position="270"/>
    </location>
</feature>
<feature type="region of interest" description="Disordered" evidence="9">
    <location>
        <begin position="616"/>
        <end position="673"/>
    </location>
</feature>
<feature type="compositionally biased region" description="Low complexity" evidence="9">
    <location>
        <begin position="437"/>
        <end position="450"/>
    </location>
</feature>
<dbReference type="PANTHER" id="PTHR44329:SF288">
    <property type="entry name" value="MITOGEN-ACTIVATED PROTEIN KINASE KINASE KINASE 20"/>
    <property type="match status" value="1"/>
</dbReference>
<dbReference type="GO" id="GO:0048870">
    <property type="term" value="P:cell motility"/>
    <property type="evidence" value="ECO:0007669"/>
    <property type="project" value="EnsemblProtists"/>
</dbReference>
<feature type="non-terminal residue" evidence="11">
    <location>
        <position position="1"/>
    </location>
</feature>
<name>F0ZJQ4_DICPU</name>
<feature type="compositionally biased region" description="Low complexity" evidence="9">
    <location>
        <begin position="983"/>
        <end position="1011"/>
    </location>
</feature>
<feature type="region of interest" description="Disordered" evidence="9">
    <location>
        <begin position="1"/>
        <end position="22"/>
    </location>
</feature>
<keyword evidence="3 8" id="KW-0547">Nucleotide-binding</keyword>
<keyword evidence="12" id="KW-1185">Reference proteome</keyword>
<dbReference type="GO" id="GO:0004674">
    <property type="term" value="F:protein serine/threonine kinase activity"/>
    <property type="evidence" value="ECO:0007669"/>
    <property type="project" value="UniProtKB-KW"/>
</dbReference>
<dbReference type="VEuPathDB" id="AmoebaDB:DICPUDRAFT_32789"/>
<dbReference type="PANTHER" id="PTHR44329">
    <property type="entry name" value="SERINE/THREONINE-PROTEIN KINASE TNNI3K-RELATED"/>
    <property type="match status" value="1"/>
</dbReference>
<dbReference type="GO" id="GO:0005737">
    <property type="term" value="C:cytoplasm"/>
    <property type="evidence" value="ECO:0000318"/>
    <property type="project" value="GO_Central"/>
</dbReference>
<evidence type="ECO:0000256" key="5">
    <source>
        <dbReference type="ARBA" id="ARBA00022840"/>
    </source>
</evidence>
<feature type="compositionally biased region" description="Polar residues" evidence="9">
    <location>
        <begin position="345"/>
        <end position="371"/>
    </location>
</feature>
<dbReference type="InterPro" id="IPR011009">
    <property type="entry name" value="Kinase-like_dom_sf"/>
</dbReference>
<evidence type="ECO:0000256" key="4">
    <source>
        <dbReference type="ARBA" id="ARBA00022777"/>
    </source>
</evidence>
<dbReference type="GO" id="GO:0004672">
    <property type="term" value="F:protein kinase activity"/>
    <property type="evidence" value="ECO:0000318"/>
    <property type="project" value="GO_Central"/>
</dbReference>
<evidence type="ECO:0000256" key="6">
    <source>
        <dbReference type="ARBA" id="ARBA00047899"/>
    </source>
</evidence>
<proteinExistence type="predicted"/>
<dbReference type="CDD" id="cd13999">
    <property type="entry name" value="STKc_MAP3K-like"/>
    <property type="match status" value="1"/>
</dbReference>
<dbReference type="OMA" id="RIYWAND"/>
<dbReference type="PROSITE" id="PS00108">
    <property type="entry name" value="PROTEIN_KINASE_ST"/>
    <property type="match status" value="1"/>
</dbReference>
<dbReference type="Proteomes" id="UP000001064">
    <property type="component" value="Unassembled WGS sequence"/>
</dbReference>
<comment type="catalytic activity">
    <reaction evidence="7">
        <text>L-seryl-[protein] + ATP = O-phospho-L-seryl-[protein] + ADP + H(+)</text>
        <dbReference type="Rhea" id="RHEA:17989"/>
        <dbReference type="Rhea" id="RHEA-COMP:9863"/>
        <dbReference type="Rhea" id="RHEA-COMP:11604"/>
        <dbReference type="ChEBI" id="CHEBI:15378"/>
        <dbReference type="ChEBI" id="CHEBI:29999"/>
        <dbReference type="ChEBI" id="CHEBI:30616"/>
        <dbReference type="ChEBI" id="CHEBI:83421"/>
        <dbReference type="ChEBI" id="CHEBI:456216"/>
        <dbReference type="EC" id="2.7.11.1"/>
    </reaction>
</comment>
<dbReference type="GO" id="GO:0000281">
    <property type="term" value="P:mitotic cytokinesis"/>
    <property type="evidence" value="ECO:0007669"/>
    <property type="project" value="EnsemblProtists"/>
</dbReference>
<dbReference type="eggNOG" id="KOG0192">
    <property type="taxonomic scope" value="Eukaryota"/>
</dbReference>
<feature type="compositionally biased region" description="Pro residues" evidence="9">
    <location>
        <begin position="175"/>
        <end position="185"/>
    </location>
</feature>
<dbReference type="GO" id="GO:0005886">
    <property type="term" value="C:plasma membrane"/>
    <property type="evidence" value="ECO:0007669"/>
    <property type="project" value="EnsemblProtists"/>
</dbReference>
<dbReference type="GO" id="GO:0010628">
    <property type="term" value="P:positive regulation of gene expression"/>
    <property type="evidence" value="ECO:0007669"/>
    <property type="project" value="EnsemblProtists"/>
</dbReference>
<feature type="binding site" evidence="8">
    <location>
        <position position="719"/>
    </location>
    <ligand>
        <name>ATP</name>
        <dbReference type="ChEBI" id="CHEBI:30616"/>
    </ligand>
</feature>
<feature type="compositionally biased region" description="Low complexity" evidence="9">
    <location>
        <begin position="372"/>
        <end position="425"/>
    </location>
</feature>
<dbReference type="GO" id="GO:0005938">
    <property type="term" value="C:cell cortex"/>
    <property type="evidence" value="ECO:0007669"/>
    <property type="project" value="EnsemblProtists"/>
</dbReference>
<dbReference type="GO" id="GO:0031589">
    <property type="term" value="P:cell-substrate adhesion"/>
    <property type="evidence" value="ECO:0007669"/>
    <property type="project" value="EnsemblProtists"/>
</dbReference>
<feature type="compositionally biased region" description="Low complexity" evidence="9">
    <location>
        <begin position="295"/>
        <end position="308"/>
    </location>
</feature>
<feature type="compositionally biased region" description="Polar residues" evidence="9">
    <location>
        <begin position="128"/>
        <end position="158"/>
    </location>
</feature>
<feature type="compositionally biased region" description="Low complexity" evidence="9">
    <location>
        <begin position="633"/>
        <end position="644"/>
    </location>
</feature>
<dbReference type="InterPro" id="IPR001245">
    <property type="entry name" value="Ser-Thr/Tyr_kinase_cat_dom"/>
</dbReference>
<dbReference type="Gene3D" id="1.10.510.10">
    <property type="entry name" value="Transferase(Phosphotransferase) domain 1"/>
    <property type="match status" value="1"/>
</dbReference>
<dbReference type="GO" id="GO:0031670">
    <property type="term" value="P:cellular response to nutrient"/>
    <property type="evidence" value="ECO:0007669"/>
    <property type="project" value="EnsemblProtists"/>
</dbReference>
<feature type="region of interest" description="Disordered" evidence="9">
    <location>
        <begin position="982"/>
        <end position="1011"/>
    </location>
</feature>
<evidence type="ECO:0000256" key="8">
    <source>
        <dbReference type="PROSITE-ProRule" id="PRU10141"/>
    </source>
</evidence>
<dbReference type="InterPro" id="IPR000719">
    <property type="entry name" value="Prot_kinase_dom"/>
</dbReference>
<feature type="compositionally biased region" description="Low complexity" evidence="9">
    <location>
        <begin position="188"/>
        <end position="220"/>
    </location>
</feature>
<gene>
    <name evidence="11" type="ORF">DICPUDRAFT_32789</name>
</gene>
<evidence type="ECO:0000256" key="1">
    <source>
        <dbReference type="ARBA" id="ARBA00022527"/>
    </source>
</evidence>
<dbReference type="GO" id="GO:0031267">
    <property type="term" value="F:small GTPase binding"/>
    <property type="evidence" value="ECO:0007669"/>
    <property type="project" value="EnsemblProtists"/>
</dbReference>
<dbReference type="AlphaFoldDB" id="F0ZJQ4"/>
<dbReference type="GO" id="GO:0051489">
    <property type="term" value="P:regulation of filopodium assembly"/>
    <property type="evidence" value="ECO:0007669"/>
    <property type="project" value="EnsemblProtists"/>
</dbReference>
<dbReference type="GO" id="GO:0006909">
    <property type="term" value="P:phagocytosis"/>
    <property type="evidence" value="ECO:0007669"/>
    <property type="project" value="EnsemblProtists"/>
</dbReference>
<dbReference type="GO" id="GO:0007165">
    <property type="term" value="P:signal transduction"/>
    <property type="evidence" value="ECO:0000318"/>
    <property type="project" value="GO_Central"/>
</dbReference>
<reference evidence="12" key="1">
    <citation type="journal article" date="2011" name="Genome Biol.">
        <title>Comparative genomics of the social amoebae Dictyostelium discoideum and Dictyostelium purpureum.</title>
        <authorList>
            <consortium name="US DOE Joint Genome Institute (JGI-PGF)"/>
            <person name="Sucgang R."/>
            <person name="Kuo A."/>
            <person name="Tian X."/>
            <person name="Salerno W."/>
            <person name="Parikh A."/>
            <person name="Feasley C.L."/>
            <person name="Dalin E."/>
            <person name="Tu H."/>
            <person name="Huang E."/>
            <person name="Barry K."/>
            <person name="Lindquist E."/>
            <person name="Shapiro H."/>
            <person name="Bruce D."/>
            <person name="Schmutz J."/>
            <person name="Salamov A."/>
            <person name="Fey P."/>
            <person name="Gaudet P."/>
            <person name="Anjard C."/>
            <person name="Babu M.M."/>
            <person name="Basu S."/>
            <person name="Bushmanova Y."/>
            <person name="van der Wel H."/>
            <person name="Katoh-Kurasawa M."/>
            <person name="Dinh C."/>
            <person name="Coutinho P.M."/>
            <person name="Saito T."/>
            <person name="Elias M."/>
            <person name="Schaap P."/>
            <person name="Kay R.R."/>
            <person name="Henrissat B."/>
            <person name="Eichinger L."/>
            <person name="Rivero F."/>
            <person name="Putnam N.H."/>
            <person name="West C.M."/>
            <person name="Loomis W.F."/>
            <person name="Chisholm R.L."/>
            <person name="Shaulsky G."/>
            <person name="Strassmann J.E."/>
            <person name="Queller D.C."/>
            <person name="Kuspa A."/>
            <person name="Grigoriev I.V."/>
        </authorList>
    </citation>
    <scope>NUCLEOTIDE SEQUENCE [LARGE SCALE GENOMIC DNA]</scope>
    <source>
        <strain evidence="12">QSDP1</strain>
    </source>
</reference>
<keyword evidence="4" id="KW-0418">Kinase</keyword>
<organism evidence="11 12">
    <name type="scientific">Dictyostelium purpureum</name>
    <name type="common">Slime mold</name>
    <dbReference type="NCBI Taxonomy" id="5786"/>
    <lineage>
        <taxon>Eukaryota</taxon>
        <taxon>Amoebozoa</taxon>
        <taxon>Evosea</taxon>
        <taxon>Eumycetozoa</taxon>
        <taxon>Dictyostelia</taxon>
        <taxon>Dictyosteliales</taxon>
        <taxon>Dictyosteliaceae</taxon>
        <taxon>Dictyostelium</taxon>
    </lineage>
</organism>
<comment type="catalytic activity">
    <reaction evidence="6">
        <text>L-threonyl-[protein] + ATP = O-phospho-L-threonyl-[protein] + ADP + H(+)</text>
        <dbReference type="Rhea" id="RHEA:46608"/>
        <dbReference type="Rhea" id="RHEA-COMP:11060"/>
        <dbReference type="Rhea" id="RHEA-COMP:11605"/>
        <dbReference type="ChEBI" id="CHEBI:15378"/>
        <dbReference type="ChEBI" id="CHEBI:30013"/>
        <dbReference type="ChEBI" id="CHEBI:30616"/>
        <dbReference type="ChEBI" id="CHEBI:61977"/>
        <dbReference type="ChEBI" id="CHEBI:456216"/>
        <dbReference type="EC" id="2.7.11.1"/>
    </reaction>
</comment>
<protein>
    <recommendedName>
        <fullName evidence="10">Protein kinase domain-containing protein</fullName>
    </recommendedName>
</protein>
<dbReference type="EMBL" id="GL871046">
    <property type="protein sequence ID" value="EGC35808.1"/>
    <property type="molecule type" value="Genomic_DNA"/>
</dbReference>
<evidence type="ECO:0000256" key="9">
    <source>
        <dbReference type="SAM" id="MobiDB-lite"/>
    </source>
</evidence>
<dbReference type="GO" id="GO:1904894">
    <property type="term" value="P:positive regulation of receptor signaling pathway via STAT"/>
    <property type="evidence" value="ECO:0007669"/>
    <property type="project" value="EnsemblProtists"/>
</dbReference>
<dbReference type="InterPro" id="IPR051681">
    <property type="entry name" value="Ser/Thr_Kinases-Pseudokinases"/>
</dbReference>
<feature type="region of interest" description="Disordered" evidence="9">
    <location>
        <begin position="128"/>
        <end position="220"/>
    </location>
</feature>
<keyword evidence="2" id="KW-0808">Transferase</keyword>
<dbReference type="GO" id="GO:0007015">
    <property type="term" value="P:actin filament organization"/>
    <property type="evidence" value="ECO:0007669"/>
    <property type="project" value="EnsemblProtists"/>
</dbReference>
<feature type="domain" description="Protein kinase" evidence="10">
    <location>
        <begin position="692"/>
        <end position="957"/>
    </location>
</feature>
<evidence type="ECO:0000259" key="10">
    <source>
        <dbReference type="PROSITE" id="PS50011"/>
    </source>
</evidence>
<dbReference type="FunCoup" id="F0ZJQ4">
    <property type="interactions" value="292"/>
</dbReference>
<dbReference type="GeneID" id="10500682"/>
<evidence type="ECO:0000256" key="7">
    <source>
        <dbReference type="ARBA" id="ARBA00048679"/>
    </source>
</evidence>
<evidence type="ECO:0000256" key="3">
    <source>
        <dbReference type="ARBA" id="ARBA00022741"/>
    </source>
</evidence>
<dbReference type="Pfam" id="PF07714">
    <property type="entry name" value="PK_Tyr_Ser-Thr"/>
    <property type="match status" value="1"/>
</dbReference>
<dbReference type="InterPro" id="IPR008271">
    <property type="entry name" value="Ser/Thr_kinase_AS"/>
</dbReference>
<evidence type="ECO:0000313" key="12">
    <source>
        <dbReference type="Proteomes" id="UP000001064"/>
    </source>
</evidence>
<dbReference type="GO" id="GO:0031156">
    <property type="term" value="P:regulation of sorocarp development"/>
    <property type="evidence" value="ECO:0007669"/>
    <property type="project" value="EnsemblProtists"/>
</dbReference>
<dbReference type="GO" id="GO:0000902">
    <property type="term" value="P:cell morphogenesis"/>
    <property type="evidence" value="ECO:0007669"/>
    <property type="project" value="EnsemblProtists"/>
</dbReference>
<accession>F0ZJQ4</accession>
<dbReference type="GO" id="GO:0031252">
    <property type="term" value="C:cell leading edge"/>
    <property type="evidence" value="ECO:0007669"/>
    <property type="project" value="EnsemblProtists"/>
</dbReference>
<feature type="compositionally biased region" description="Basic and acidic residues" evidence="9">
    <location>
        <begin position="655"/>
        <end position="664"/>
    </location>
</feature>
<feature type="compositionally biased region" description="Basic and acidic residues" evidence="9">
    <location>
        <begin position="1"/>
        <end position="19"/>
    </location>
</feature>
<dbReference type="InParanoid" id="F0ZJQ4"/>